<reference evidence="2 3" key="1">
    <citation type="submission" date="2016-04" db="EMBL/GenBank/DDBJ databases">
        <title>The genome of Intoshia linei affirms orthonectids as highly simplified spiralians.</title>
        <authorList>
            <person name="Mikhailov K.V."/>
            <person name="Slusarev G.S."/>
            <person name="Nikitin M.A."/>
            <person name="Logacheva M.D."/>
            <person name="Penin A."/>
            <person name="Aleoshin V."/>
            <person name="Panchin Y.V."/>
        </authorList>
    </citation>
    <scope>NUCLEOTIDE SEQUENCE [LARGE SCALE GENOMIC DNA]</scope>
    <source>
        <strain evidence="2">Intl2013</strain>
        <tissue evidence="2">Whole animal</tissue>
    </source>
</reference>
<proteinExistence type="predicted"/>
<dbReference type="Pfam" id="PF13086">
    <property type="entry name" value="AAA_11"/>
    <property type="match status" value="1"/>
</dbReference>
<dbReference type="EMBL" id="LWCA01000822">
    <property type="protein sequence ID" value="OAF66812.1"/>
    <property type="molecule type" value="Genomic_DNA"/>
</dbReference>
<evidence type="ECO:0000313" key="2">
    <source>
        <dbReference type="EMBL" id="OAF66812.1"/>
    </source>
</evidence>
<accession>A0A177AZ98</accession>
<evidence type="ECO:0000259" key="1">
    <source>
        <dbReference type="Pfam" id="PF13086"/>
    </source>
</evidence>
<dbReference type="Gene3D" id="3.40.50.300">
    <property type="entry name" value="P-loop containing nucleotide triphosphate hydrolases"/>
    <property type="match status" value="1"/>
</dbReference>
<dbReference type="InterPro" id="IPR027417">
    <property type="entry name" value="P-loop_NTPase"/>
</dbReference>
<organism evidence="2 3">
    <name type="scientific">Intoshia linei</name>
    <dbReference type="NCBI Taxonomy" id="1819745"/>
    <lineage>
        <taxon>Eukaryota</taxon>
        <taxon>Metazoa</taxon>
        <taxon>Spiralia</taxon>
        <taxon>Lophotrochozoa</taxon>
        <taxon>Mesozoa</taxon>
        <taxon>Orthonectida</taxon>
        <taxon>Rhopaluridae</taxon>
        <taxon>Intoshia</taxon>
    </lineage>
</organism>
<keyword evidence="3" id="KW-1185">Reference proteome</keyword>
<gene>
    <name evidence="2" type="ORF">A3Q56_05473</name>
</gene>
<evidence type="ECO:0000313" key="3">
    <source>
        <dbReference type="Proteomes" id="UP000078046"/>
    </source>
</evidence>
<sequence>MCDNAANRLLNNKIFLSVIIDKATLGTETDCLIPMMRGCHRLILVGDQHQLQPILKNKCLVKSGKCI</sequence>
<dbReference type="OrthoDB" id="6513042at2759"/>
<feature type="domain" description="DNA2/NAM7 helicase helicase" evidence="1">
    <location>
        <begin position="4"/>
        <end position="57"/>
    </location>
</feature>
<dbReference type="Proteomes" id="UP000078046">
    <property type="component" value="Unassembled WGS sequence"/>
</dbReference>
<dbReference type="InterPro" id="IPR041677">
    <property type="entry name" value="DNA2/NAM7_AAA_11"/>
</dbReference>
<name>A0A177AZ98_9BILA</name>
<dbReference type="AlphaFoldDB" id="A0A177AZ98"/>
<protein>
    <recommendedName>
        <fullName evidence="1">DNA2/NAM7 helicase helicase domain-containing protein</fullName>
    </recommendedName>
</protein>
<comment type="caution">
    <text evidence="2">The sequence shown here is derived from an EMBL/GenBank/DDBJ whole genome shotgun (WGS) entry which is preliminary data.</text>
</comment>
<dbReference type="GO" id="GO:0004386">
    <property type="term" value="F:helicase activity"/>
    <property type="evidence" value="ECO:0007669"/>
    <property type="project" value="InterPro"/>
</dbReference>